<keyword evidence="1" id="KW-0812">Transmembrane</keyword>
<evidence type="ECO:0000256" key="1">
    <source>
        <dbReference type="SAM" id="Phobius"/>
    </source>
</evidence>
<keyword evidence="1" id="KW-0472">Membrane</keyword>
<feature type="transmembrane region" description="Helical" evidence="1">
    <location>
        <begin position="31"/>
        <end position="49"/>
    </location>
</feature>
<keyword evidence="1" id="KW-1133">Transmembrane helix</keyword>
<reference evidence="2" key="1">
    <citation type="submission" date="2014-09" db="EMBL/GenBank/DDBJ databases">
        <authorList>
            <person name="Magalhaes I.L.F."/>
            <person name="Oliveira U."/>
            <person name="Santos F.R."/>
            <person name="Vidigal T.H.D.A."/>
            <person name="Brescovit A.D."/>
            <person name="Santos A.J."/>
        </authorList>
    </citation>
    <scope>NUCLEOTIDE SEQUENCE</scope>
    <source>
        <tissue evidence="2">Shoot tissue taken approximately 20 cm above the soil surface</tissue>
    </source>
</reference>
<organism evidence="2">
    <name type="scientific">Arundo donax</name>
    <name type="common">Giant reed</name>
    <name type="synonym">Donax arundinaceus</name>
    <dbReference type="NCBI Taxonomy" id="35708"/>
    <lineage>
        <taxon>Eukaryota</taxon>
        <taxon>Viridiplantae</taxon>
        <taxon>Streptophyta</taxon>
        <taxon>Embryophyta</taxon>
        <taxon>Tracheophyta</taxon>
        <taxon>Spermatophyta</taxon>
        <taxon>Magnoliopsida</taxon>
        <taxon>Liliopsida</taxon>
        <taxon>Poales</taxon>
        <taxon>Poaceae</taxon>
        <taxon>PACMAD clade</taxon>
        <taxon>Arundinoideae</taxon>
        <taxon>Arundineae</taxon>
        <taxon>Arundo</taxon>
    </lineage>
</organism>
<dbReference type="EMBL" id="GBRH01187057">
    <property type="protein sequence ID" value="JAE10839.1"/>
    <property type="molecule type" value="Transcribed_RNA"/>
</dbReference>
<evidence type="ECO:0000313" key="2">
    <source>
        <dbReference type="EMBL" id="JAE10839.1"/>
    </source>
</evidence>
<proteinExistence type="predicted"/>
<reference evidence="2" key="2">
    <citation type="journal article" date="2015" name="Data Brief">
        <title>Shoot transcriptome of the giant reed, Arundo donax.</title>
        <authorList>
            <person name="Barrero R.A."/>
            <person name="Guerrero F.D."/>
            <person name="Moolhuijzen P."/>
            <person name="Goolsby J.A."/>
            <person name="Tidwell J."/>
            <person name="Bellgard S.E."/>
            <person name="Bellgard M.I."/>
        </authorList>
    </citation>
    <scope>NUCLEOTIDE SEQUENCE</scope>
    <source>
        <tissue evidence="2">Shoot tissue taken approximately 20 cm above the soil surface</tissue>
    </source>
</reference>
<protein>
    <submittedName>
        <fullName evidence="2">Uncharacterized protein</fullName>
    </submittedName>
</protein>
<dbReference type="AlphaFoldDB" id="A0A0A9FHX2"/>
<name>A0A0A9FHX2_ARUDO</name>
<sequence length="76" mass="8867">MKKYFSLLFFSSVVGTKFYKHVKFISLTRTLVDGLIKVVPFFLFHFHFFRMKLSCLCMTTNADPTEVIMLVAITYG</sequence>
<accession>A0A0A9FHX2</accession>